<dbReference type="InterPro" id="IPR011871">
    <property type="entry name" value="Fib_succ_major"/>
</dbReference>
<dbReference type="RefSeq" id="WP_237852828.1">
    <property type="nucleotide sequence ID" value="NZ_JAKLWS010000004.1"/>
</dbReference>
<dbReference type="PROSITE" id="PS51257">
    <property type="entry name" value="PROKAR_LIPOPROTEIN"/>
    <property type="match status" value="1"/>
</dbReference>
<evidence type="ECO:0008006" key="5">
    <source>
        <dbReference type="Google" id="ProtNLM"/>
    </source>
</evidence>
<dbReference type="EMBL" id="JAKLWS010000004">
    <property type="protein sequence ID" value="MCG2587984.1"/>
    <property type="molecule type" value="Genomic_DNA"/>
</dbReference>
<keyword evidence="4" id="KW-1185">Reference proteome</keyword>
<dbReference type="InterPro" id="IPR044060">
    <property type="entry name" value="Bacterial_rp_domain"/>
</dbReference>
<evidence type="ECO:0000259" key="1">
    <source>
        <dbReference type="Pfam" id="PF09603"/>
    </source>
</evidence>
<dbReference type="Proteomes" id="UP001165366">
    <property type="component" value="Unassembled WGS sequence"/>
</dbReference>
<reference evidence="3" key="2">
    <citation type="submission" date="2024-05" db="EMBL/GenBank/DDBJ databases">
        <title>Rhodohalobacter halophilus gen. nov., sp. nov., a moderately halophilic member of the family Balneolaceae.</title>
        <authorList>
            <person name="Xia J."/>
        </authorList>
    </citation>
    <scope>NUCLEOTIDE SEQUENCE</scope>
    <source>
        <strain evidence="3">WB101</strain>
    </source>
</reference>
<feature type="domain" description="Fibrobacter succinogenes major paralogous" evidence="1">
    <location>
        <begin position="121"/>
        <end position="327"/>
    </location>
</feature>
<sequence length="328" mass="37179">MGQPLKYSELCMVLIVITAMGIWGFSCSSDTSSSTPEMYTLTISVVPEEAGSVTPAEGQFEEGERVEVVAKNNKDWVFSKWSGDQSGSLPETLVIMDSDKNLVANFEEGVTDIDGNGYETVIIGDQEWMAQNLRTSRYANGDEIPNVTNQQEWDNLTTGAWSYYDNDEIHNNLHGKLYNWYAVDDPRNICPDGWHVSTDKDWIEMEMFLGMPEEEAYSFQGFRGEDENVGGKIKAINIWHQPNEGATNETGFSALPSGLRDLNGFVTFGETSWIWLQDEIDDPYTEDVDINPMYRASLYIYNWFWRSVWNTEEGLSKATGMSVRCVRD</sequence>
<evidence type="ECO:0000259" key="2">
    <source>
        <dbReference type="Pfam" id="PF18998"/>
    </source>
</evidence>
<name>A0ABS9KAW4_9BACT</name>
<protein>
    <recommendedName>
        <fullName evidence="5">Fibrobacter succinogenes major paralogous domain-containing protein</fullName>
    </recommendedName>
</protein>
<accession>A0ABS9KAW4</accession>
<organism evidence="3 4">
    <name type="scientific">Rhodohalobacter sulfatireducens</name>
    <dbReference type="NCBI Taxonomy" id="2911366"/>
    <lineage>
        <taxon>Bacteria</taxon>
        <taxon>Pseudomonadati</taxon>
        <taxon>Balneolota</taxon>
        <taxon>Balneolia</taxon>
        <taxon>Balneolales</taxon>
        <taxon>Balneolaceae</taxon>
        <taxon>Rhodohalobacter</taxon>
    </lineage>
</organism>
<gene>
    <name evidence="3" type="ORF">L6773_05375</name>
</gene>
<reference evidence="3" key="1">
    <citation type="submission" date="2022-01" db="EMBL/GenBank/DDBJ databases">
        <authorList>
            <person name="Wang Y."/>
        </authorList>
    </citation>
    <scope>NUCLEOTIDE SEQUENCE</scope>
    <source>
        <strain evidence="3">WB101</strain>
    </source>
</reference>
<dbReference type="Pfam" id="PF09603">
    <property type="entry name" value="Fib_succ_major"/>
    <property type="match status" value="1"/>
</dbReference>
<evidence type="ECO:0000313" key="4">
    <source>
        <dbReference type="Proteomes" id="UP001165366"/>
    </source>
</evidence>
<dbReference type="NCBIfam" id="TIGR02145">
    <property type="entry name" value="Fib_succ_major"/>
    <property type="match status" value="1"/>
</dbReference>
<evidence type="ECO:0000313" key="3">
    <source>
        <dbReference type="EMBL" id="MCG2587984.1"/>
    </source>
</evidence>
<feature type="domain" description="Bacterial repeat" evidence="2">
    <location>
        <begin position="42"/>
        <end position="108"/>
    </location>
</feature>
<comment type="caution">
    <text evidence="3">The sequence shown here is derived from an EMBL/GenBank/DDBJ whole genome shotgun (WGS) entry which is preliminary data.</text>
</comment>
<dbReference type="Pfam" id="PF18998">
    <property type="entry name" value="Flg_new_2"/>
    <property type="match status" value="1"/>
</dbReference>
<proteinExistence type="predicted"/>